<reference evidence="4 5" key="2">
    <citation type="submission" date="2024-07" db="EMBL/GenBank/DDBJ databases">
        <authorList>
            <person name="Akdeniz Z."/>
        </authorList>
    </citation>
    <scope>NUCLEOTIDE SEQUENCE [LARGE SCALE GENOMIC DNA]</scope>
</reference>
<dbReference type="GO" id="GO:0005509">
    <property type="term" value="F:calcium ion binding"/>
    <property type="evidence" value="ECO:0007669"/>
    <property type="project" value="InterPro"/>
</dbReference>
<protein>
    <submittedName>
        <fullName evidence="3">EF hand domain-containing protein</fullName>
    </submittedName>
    <submittedName>
        <fullName evidence="4">EF_hand domain-containing protein</fullName>
    </submittedName>
</protein>
<keyword evidence="5" id="KW-1185">Reference proteome</keyword>
<dbReference type="InterPro" id="IPR011992">
    <property type="entry name" value="EF-hand-dom_pair"/>
</dbReference>
<accession>A0AA86UDN0</accession>
<dbReference type="InterPro" id="IPR018247">
    <property type="entry name" value="EF_Hand_1_Ca_BS"/>
</dbReference>
<evidence type="ECO:0000313" key="4">
    <source>
        <dbReference type="EMBL" id="CAL6110416.1"/>
    </source>
</evidence>
<name>A0AA86UDN0_9EUKA</name>
<gene>
    <name evidence="3" type="ORF">HINF_LOCUS41700</name>
    <name evidence="4" type="ORF">HINF_LOCUS75908</name>
</gene>
<keyword evidence="1" id="KW-0106">Calcium</keyword>
<dbReference type="PROSITE" id="PS50222">
    <property type="entry name" value="EF_HAND_2"/>
    <property type="match status" value="1"/>
</dbReference>
<organism evidence="3">
    <name type="scientific">Hexamita inflata</name>
    <dbReference type="NCBI Taxonomy" id="28002"/>
    <lineage>
        <taxon>Eukaryota</taxon>
        <taxon>Metamonada</taxon>
        <taxon>Diplomonadida</taxon>
        <taxon>Hexamitidae</taxon>
        <taxon>Hexamitinae</taxon>
        <taxon>Hexamita</taxon>
    </lineage>
</organism>
<sequence length="288" mass="34109">MRLGQIGCGRQNPPVQSAELPSRIGMAKGMPSTSLQDWKAATAPLLPQKRRCYDAGGFPYRSARTKQPRYAPGCLYPSRWLPWLRRCAQRTQVYLKLMIIRVNLQFLYRRPNQYKRKLSEWDKYEQIFRALDINNFKYIDKSQLFQAITNKLRIDMNMKTLEVMMALVDDNNDGVMQEDEFCHFLYICQNADFNDTKSILFYAADDDYSGSIDKFEMLKIIKKLNYNIKQELVFETVEKHADNYDQSLSYSTFQQVVNSLVKQYNLTQQRKERQKTSVFKIFTYQEQY</sequence>
<dbReference type="SMART" id="SM00054">
    <property type="entry name" value="EFh"/>
    <property type="match status" value="2"/>
</dbReference>
<dbReference type="EMBL" id="CATOUU010000844">
    <property type="protein sequence ID" value="CAI9954055.1"/>
    <property type="molecule type" value="Genomic_DNA"/>
</dbReference>
<evidence type="ECO:0000256" key="1">
    <source>
        <dbReference type="ARBA" id="ARBA00022837"/>
    </source>
</evidence>
<dbReference type="Pfam" id="PF13499">
    <property type="entry name" value="EF-hand_7"/>
    <property type="match status" value="1"/>
</dbReference>
<dbReference type="AlphaFoldDB" id="A0AA86UDN0"/>
<dbReference type="Gene3D" id="1.10.238.10">
    <property type="entry name" value="EF-hand"/>
    <property type="match status" value="1"/>
</dbReference>
<dbReference type="PROSITE" id="PS00018">
    <property type="entry name" value="EF_HAND_1"/>
    <property type="match status" value="1"/>
</dbReference>
<dbReference type="EMBL" id="CAXDID020000688">
    <property type="protein sequence ID" value="CAL6110416.1"/>
    <property type="molecule type" value="Genomic_DNA"/>
</dbReference>
<comment type="caution">
    <text evidence="3">The sequence shown here is derived from an EMBL/GenBank/DDBJ whole genome shotgun (WGS) entry which is preliminary data.</text>
</comment>
<dbReference type="InterPro" id="IPR002048">
    <property type="entry name" value="EF_hand_dom"/>
</dbReference>
<dbReference type="SUPFAM" id="SSF47473">
    <property type="entry name" value="EF-hand"/>
    <property type="match status" value="1"/>
</dbReference>
<feature type="domain" description="EF-hand" evidence="2">
    <location>
        <begin position="156"/>
        <end position="191"/>
    </location>
</feature>
<reference evidence="3" key="1">
    <citation type="submission" date="2023-06" db="EMBL/GenBank/DDBJ databases">
        <authorList>
            <person name="Kurt Z."/>
        </authorList>
    </citation>
    <scope>NUCLEOTIDE SEQUENCE</scope>
</reference>
<proteinExistence type="predicted"/>
<evidence type="ECO:0000259" key="2">
    <source>
        <dbReference type="PROSITE" id="PS50222"/>
    </source>
</evidence>
<dbReference type="Proteomes" id="UP001642409">
    <property type="component" value="Unassembled WGS sequence"/>
</dbReference>
<evidence type="ECO:0000313" key="5">
    <source>
        <dbReference type="Proteomes" id="UP001642409"/>
    </source>
</evidence>
<evidence type="ECO:0000313" key="3">
    <source>
        <dbReference type="EMBL" id="CAI9954055.1"/>
    </source>
</evidence>